<dbReference type="KEGG" id="bgp:BGL_2c26540"/>
<reference evidence="1 2" key="2">
    <citation type="journal article" date="2016" name="Appl. Microbiol. Biotechnol.">
        <title>Mutations improving production and secretion of extracellular lipase by Burkholderia glumae PG1.</title>
        <authorList>
            <person name="Knapp A."/>
            <person name="Voget S."/>
            <person name="Gao R."/>
            <person name="Zaburannyi N."/>
            <person name="Krysciak D."/>
            <person name="Breuer M."/>
            <person name="Hauer B."/>
            <person name="Streit W.R."/>
            <person name="Muller R."/>
            <person name="Daniel R."/>
            <person name="Jaeger K.E."/>
        </authorList>
    </citation>
    <scope>NUCLEOTIDE SEQUENCE [LARGE SCALE GENOMIC DNA]</scope>
    <source>
        <strain evidence="1 2">PG1</strain>
    </source>
</reference>
<dbReference type="InterPro" id="IPR050275">
    <property type="entry name" value="PGM_Phosphatase"/>
</dbReference>
<dbReference type="InterPro" id="IPR029033">
    <property type="entry name" value="His_PPase_superfam"/>
</dbReference>
<dbReference type="PANTHER" id="PTHR48100">
    <property type="entry name" value="BROAD-SPECIFICITY PHOSPHATASE YOR283W-RELATED"/>
    <property type="match status" value="1"/>
</dbReference>
<reference evidence="2" key="1">
    <citation type="submission" date="2011-03" db="EMBL/GenBank/DDBJ databases">
        <authorList>
            <person name="Voget S."/>
            <person name="Streit W.R."/>
            <person name="Jaeger K.E."/>
            <person name="Daniel R."/>
        </authorList>
    </citation>
    <scope>NUCLEOTIDE SEQUENCE [LARGE SCALE GENOMIC DNA]</scope>
    <source>
        <strain evidence="2">PG1</strain>
    </source>
</reference>
<accession>A0A0B6S4U7</accession>
<organism evidence="1 2">
    <name type="scientific">Burkholderia plantarii</name>
    <dbReference type="NCBI Taxonomy" id="41899"/>
    <lineage>
        <taxon>Bacteria</taxon>
        <taxon>Pseudomonadati</taxon>
        <taxon>Pseudomonadota</taxon>
        <taxon>Betaproteobacteria</taxon>
        <taxon>Burkholderiales</taxon>
        <taxon>Burkholderiaceae</taxon>
        <taxon>Burkholderia</taxon>
    </lineage>
</organism>
<gene>
    <name evidence="1" type="ORF">BGL_2c26540</name>
</gene>
<dbReference type="SUPFAM" id="SSF53254">
    <property type="entry name" value="Phosphoglycerate mutase-like"/>
    <property type="match status" value="1"/>
</dbReference>
<name>A0A0B6S4U7_BURPL</name>
<dbReference type="RefSeq" id="WP_042628944.1">
    <property type="nucleotide sequence ID" value="NZ_CP002581.1"/>
</dbReference>
<sequence>MPLILHLIAHAATAELRAGTFPADEALDARGLADATRAAAHWRWPRNAVVLASPALRARQTAEALGLHATAIEPALADLDAGRWRGQRIVAIAQDAPEQLETWINDPAAAPHGGESFVDVLQRMGAWLDALPPDGAGIVAVTHAAVLRAALAHALGTAPEAMLRIDIAPLTRIVLTRSPRGWTLRLDDALAPPTSQPG</sequence>
<evidence type="ECO:0000313" key="2">
    <source>
        <dbReference type="Proteomes" id="UP000031838"/>
    </source>
</evidence>
<dbReference type="Pfam" id="PF00300">
    <property type="entry name" value="His_Phos_1"/>
    <property type="match status" value="1"/>
</dbReference>
<dbReference type="InterPro" id="IPR013078">
    <property type="entry name" value="His_Pase_superF_clade-1"/>
</dbReference>
<dbReference type="AlphaFoldDB" id="A0A0B6S4U7"/>
<dbReference type="HOGENOM" id="CLU_033323_6_0_4"/>
<proteinExistence type="predicted"/>
<evidence type="ECO:0000313" key="1">
    <source>
        <dbReference type="EMBL" id="AJK50708.1"/>
    </source>
</evidence>
<keyword evidence="2" id="KW-1185">Reference proteome</keyword>
<dbReference type="Gene3D" id="3.40.50.1240">
    <property type="entry name" value="Phosphoglycerate mutase-like"/>
    <property type="match status" value="1"/>
</dbReference>
<protein>
    <submittedName>
        <fullName evidence="1">Putative phosphoglycerate mutase</fullName>
    </submittedName>
</protein>
<dbReference type="Proteomes" id="UP000031838">
    <property type="component" value="Chromosome 2"/>
</dbReference>
<dbReference type="EMBL" id="CP002581">
    <property type="protein sequence ID" value="AJK50708.1"/>
    <property type="molecule type" value="Genomic_DNA"/>
</dbReference>
<dbReference type="CDD" id="cd07067">
    <property type="entry name" value="HP_PGM_like"/>
    <property type="match status" value="1"/>
</dbReference>
<dbReference type="GO" id="GO:0016791">
    <property type="term" value="F:phosphatase activity"/>
    <property type="evidence" value="ECO:0007669"/>
    <property type="project" value="TreeGrafter"/>
</dbReference>
<dbReference type="SMART" id="SM00855">
    <property type="entry name" value="PGAM"/>
    <property type="match status" value="1"/>
</dbReference>